<keyword evidence="2" id="KW-1185">Reference proteome</keyword>
<proteinExistence type="predicted"/>
<reference evidence="1 2" key="1">
    <citation type="submission" date="2024-02" db="EMBL/GenBank/DDBJ databases">
        <title>De novo assembly and annotation of 12 fungi associated with fruit tree decline syndrome in Ontario, Canada.</title>
        <authorList>
            <person name="Sulman M."/>
            <person name="Ellouze W."/>
            <person name="Ilyukhin E."/>
        </authorList>
    </citation>
    <scope>NUCLEOTIDE SEQUENCE [LARGE SCALE GENOMIC DNA]</scope>
    <source>
        <strain evidence="1 2">M169</strain>
    </source>
</reference>
<evidence type="ECO:0000313" key="2">
    <source>
        <dbReference type="Proteomes" id="UP001430848"/>
    </source>
</evidence>
<gene>
    <name evidence="1" type="ORF">SLS63_009178</name>
</gene>
<dbReference type="EMBL" id="JAKNSF020000065">
    <property type="protein sequence ID" value="KAK7722783.1"/>
    <property type="molecule type" value="Genomic_DNA"/>
</dbReference>
<evidence type="ECO:0000313" key="1">
    <source>
        <dbReference type="EMBL" id="KAK7722783.1"/>
    </source>
</evidence>
<comment type="caution">
    <text evidence="1">The sequence shown here is derived from an EMBL/GenBank/DDBJ whole genome shotgun (WGS) entry which is preliminary data.</text>
</comment>
<organism evidence="1 2">
    <name type="scientific">Diaporthe eres</name>
    <name type="common">Phomopsis oblonga</name>
    <dbReference type="NCBI Taxonomy" id="83184"/>
    <lineage>
        <taxon>Eukaryota</taxon>
        <taxon>Fungi</taxon>
        <taxon>Dikarya</taxon>
        <taxon>Ascomycota</taxon>
        <taxon>Pezizomycotina</taxon>
        <taxon>Sordariomycetes</taxon>
        <taxon>Sordariomycetidae</taxon>
        <taxon>Diaporthales</taxon>
        <taxon>Diaporthaceae</taxon>
        <taxon>Diaporthe</taxon>
        <taxon>Diaporthe eres species complex</taxon>
    </lineage>
</organism>
<sequence length="370" mass="40742">MESTASTPVFGSEEQNGEAMEPLKKPVVHFLKATRFYDGGIQHDSEAYHSEEGVWSVSPLSGGRVSTEAVIAAHPNKVPVRINSMLPDNDRSEPSLVFEAGTPHVMVDTDNDLICYSSFGDDWYPDDAFAGGNACRQEPLGDCTTRLGLGLPPLTRGSKIVRCQDCRQIVDEAPFKLAWESAAPDYCVVCVCNWVCYYPKLEQVFLIVPGLPRAKPGDEVLVYRFGEGELVEDILKATEYSDRVRHFPRYLPGLEEHVEGTSLVGVKTTENFGSDGPSRSFEGNGITLYEACAWDNDACGDQPAYERFLQTLFTEFGASRRCVSEQGQGIFDYESGLEGFPACPPRGTAKIAGGVIEFRVLTYQLHDGHE</sequence>
<protein>
    <submittedName>
        <fullName evidence="1">Uncharacterized protein</fullName>
    </submittedName>
</protein>
<dbReference type="Proteomes" id="UP001430848">
    <property type="component" value="Unassembled WGS sequence"/>
</dbReference>
<accession>A0ABR1P0F0</accession>
<name>A0ABR1P0F0_DIAER</name>